<evidence type="ECO:0000259" key="2">
    <source>
        <dbReference type="Pfam" id="PF01370"/>
    </source>
</evidence>
<dbReference type="InterPro" id="IPR001509">
    <property type="entry name" value="Epimerase_deHydtase"/>
</dbReference>
<evidence type="ECO:0000313" key="4">
    <source>
        <dbReference type="Proteomes" id="UP000002009"/>
    </source>
</evidence>
<dbReference type="InParanoid" id="C1E5K8"/>
<gene>
    <name evidence="3" type="ORF">MICPUN_75952</name>
</gene>
<dbReference type="InterPro" id="IPR036291">
    <property type="entry name" value="NAD(P)-bd_dom_sf"/>
</dbReference>
<name>C1E5K8_MICCC</name>
<dbReference type="Pfam" id="PF01370">
    <property type="entry name" value="Epimerase"/>
    <property type="match status" value="1"/>
</dbReference>
<evidence type="ECO:0000313" key="3">
    <source>
        <dbReference type="EMBL" id="ACO63273.1"/>
    </source>
</evidence>
<sequence>LVTGGAGFIGSHLADELLRLGYRVRVLDNLSTGKAEYVDSRVEFIEGDVRDADAVERAMRPSATDSATDAAVAVVFHLAAMSKVGPSLHDPDMVKFCVENNVVGTENVLRSALRAGTVRKVVYAASSTFYGNQPTPFAESLPMKISSPYAVTKHQGELLMRVYDEVHGLPTVNLRFFMVYGERQPESGAYAVMTGIFLAQRERGEALTVEGDGTHFRDFVHVDDVVRSMILAWERAELRGVTVNVGSGRAVTVNEVAEMIGGEVKRVPPRAGDLEGTLADTCAAKRTLGFEARKNFEREIREMVR</sequence>
<proteinExistence type="inferred from homology"/>
<evidence type="ECO:0000256" key="1">
    <source>
        <dbReference type="ARBA" id="ARBA00007637"/>
    </source>
</evidence>
<dbReference type="OMA" id="GPRMPRD"/>
<reference evidence="3 4" key="1">
    <citation type="journal article" date="2009" name="Science">
        <title>Green evolution and dynamic adaptations revealed by genomes of the marine picoeukaryotes Micromonas.</title>
        <authorList>
            <person name="Worden A.Z."/>
            <person name="Lee J.H."/>
            <person name="Mock T."/>
            <person name="Rouze P."/>
            <person name="Simmons M.P."/>
            <person name="Aerts A.L."/>
            <person name="Allen A.E."/>
            <person name="Cuvelier M.L."/>
            <person name="Derelle E."/>
            <person name="Everett M.V."/>
            <person name="Foulon E."/>
            <person name="Grimwood J."/>
            <person name="Gundlach H."/>
            <person name="Henrissat B."/>
            <person name="Napoli C."/>
            <person name="McDonald S.M."/>
            <person name="Parker M.S."/>
            <person name="Rombauts S."/>
            <person name="Salamov A."/>
            <person name="Von Dassow P."/>
            <person name="Badger J.H."/>
            <person name="Coutinho P.M."/>
            <person name="Demir E."/>
            <person name="Dubchak I."/>
            <person name="Gentemann C."/>
            <person name="Eikrem W."/>
            <person name="Gready J.E."/>
            <person name="John U."/>
            <person name="Lanier W."/>
            <person name="Lindquist E.A."/>
            <person name="Lucas S."/>
            <person name="Mayer K.F."/>
            <person name="Moreau H."/>
            <person name="Not F."/>
            <person name="Otillar R."/>
            <person name="Panaud O."/>
            <person name="Pangilinan J."/>
            <person name="Paulsen I."/>
            <person name="Piegu B."/>
            <person name="Poliakov A."/>
            <person name="Robbens S."/>
            <person name="Schmutz J."/>
            <person name="Toulza E."/>
            <person name="Wyss T."/>
            <person name="Zelensky A."/>
            <person name="Zhou K."/>
            <person name="Armbrust E.V."/>
            <person name="Bhattacharya D."/>
            <person name="Goodenough U.W."/>
            <person name="Van de Peer Y."/>
            <person name="Grigoriev I.V."/>
        </authorList>
    </citation>
    <scope>NUCLEOTIDE SEQUENCE [LARGE SCALE GENOMIC DNA]</scope>
    <source>
        <strain evidence="4">RCC299 / NOUM17</strain>
    </source>
</reference>
<dbReference type="OrthoDB" id="10058185at2759"/>
<dbReference type="eggNOG" id="KOG1371">
    <property type="taxonomic scope" value="Eukaryota"/>
</dbReference>
<feature type="non-terminal residue" evidence="3">
    <location>
        <position position="305"/>
    </location>
</feature>
<dbReference type="SUPFAM" id="SSF51735">
    <property type="entry name" value="NAD(P)-binding Rossmann-fold domains"/>
    <property type="match status" value="1"/>
</dbReference>
<organism evidence="3 4">
    <name type="scientific">Micromonas commoda (strain RCC299 / NOUM17 / CCMP2709)</name>
    <name type="common">Picoplanktonic green alga</name>
    <dbReference type="NCBI Taxonomy" id="296587"/>
    <lineage>
        <taxon>Eukaryota</taxon>
        <taxon>Viridiplantae</taxon>
        <taxon>Chlorophyta</taxon>
        <taxon>Mamiellophyceae</taxon>
        <taxon>Mamiellales</taxon>
        <taxon>Mamiellaceae</taxon>
        <taxon>Micromonas</taxon>
    </lineage>
</organism>
<accession>C1E5K8</accession>
<dbReference type="Gene3D" id="3.40.50.720">
    <property type="entry name" value="NAD(P)-binding Rossmann-like Domain"/>
    <property type="match status" value="1"/>
</dbReference>
<dbReference type="RefSeq" id="XP_002502015.1">
    <property type="nucleotide sequence ID" value="XM_002501969.1"/>
</dbReference>
<dbReference type="STRING" id="296587.C1E5K8"/>
<dbReference type="KEGG" id="mis:MICPUN_75952"/>
<dbReference type="EMBL" id="CP001326">
    <property type="protein sequence ID" value="ACO63273.1"/>
    <property type="molecule type" value="Genomic_DNA"/>
</dbReference>
<keyword evidence="4" id="KW-1185">Reference proteome</keyword>
<feature type="non-terminal residue" evidence="3">
    <location>
        <position position="1"/>
    </location>
</feature>
<dbReference type="AlphaFoldDB" id="C1E5K8"/>
<comment type="similarity">
    <text evidence="1">Belongs to the NAD(P)-dependent epimerase/dehydratase family.</text>
</comment>
<dbReference type="PRINTS" id="PR01713">
    <property type="entry name" value="NUCEPIMERASE"/>
</dbReference>
<dbReference type="PANTHER" id="PTHR43000">
    <property type="entry name" value="DTDP-D-GLUCOSE 4,6-DEHYDRATASE-RELATED"/>
    <property type="match status" value="1"/>
</dbReference>
<protein>
    <recommendedName>
        <fullName evidence="2">NAD-dependent epimerase/dehydratase domain-containing protein</fullName>
    </recommendedName>
</protein>
<dbReference type="GeneID" id="8243678"/>
<feature type="domain" description="NAD-dependent epimerase/dehydratase" evidence="2">
    <location>
        <begin position="1"/>
        <end position="246"/>
    </location>
</feature>
<dbReference type="Proteomes" id="UP000002009">
    <property type="component" value="Chromosome 5"/>
</dbReference>